<dbReference type="PANTHER" id="PTHR23023">
    <property type="entry name" value="DIMETHYLANILINE MONOOXYGENASE"/>
    <property type="match status" value="1"/>
</dbReference>
<dbReference type="Pfam" id="PF00743">
    <property type="entry name" value="FMO-like"/>
    <property type="match status" value="1"/>
</dbReference>
<evidence type="ECO:0000256" key="13">
    <source>
        <dbReference type="ARBA" id="ARBA00045957"/>
    </source>
</evidence>
<comment type="catalytic activity">
    <reaction evidence="16">
        <text>trimethylamine + NADPH + O2 = trimethylamine N-oxide + NADP(+) + H2O</text>
        <dbReference type="Rhea" id="RHEA:31979"/>
        <dbReference type="ChEBI" id="CHEBI:15377"/>
        <dbReference type="ChEBI" id="CHEBI:15379"/>
        <dbReference type="ChEBI" id="CHEBI:15724"/>
        <dbReference type="ChEBI" id="CHEBI:57783"/>
        <dbReference type="ChEBI" id="CHEBI:58349"/>
        <dbReference type="ChEBI" id="CHEBI:58389"/>
        <dbReference type="EC" id="1.14.13.148"/>
    </reaction>
    <physiologicalReaction direction="left-to-right" evidence="16">
        <dbReference type="Rhea" id="RHEA:31980"/>
    </physiologicalReaction>
</comment>
<dbReference type="GO" id="GO:0004499">
    <property type="term" value="F:N,N-dimethylaniline monooxygenase activity"/>
    <property type="evidence" value="ECO:0007669"/>
    <property type="project" value="InterPro"/>
</dbReference>
<dbReference type="Proteomes" id="UP000887560">
    <property type="component" value="Unplaced"/>
</dbReference>
<accession>A0A915PH96</accession>
<dbReference type="PRINTS" id="PR00370">
    <property type="entry name" value="FMOXYGENASE"/>
</dbReference>
<name>A0A915PH96_9BILA</name>
<dbReference type="Gene3D" id="3.50.50.60">
    <property type="entry name" value="FAD/NAD(P)-binding domain"/>
    <property type="match status" value="1"/>
</dbReference>
<evidence type="ECO:0000256" key="18">
    <source>
        <dbReference type="RuleBase" id="RU361177"/>
    </source>
</evidence>
<sequence length="720" mass="82452">MSESKKRCAIVGAAVSGLPSARWAIEYGYEPVIFERLDQLGGLWRYNPQQFGNDIASVMKFTVIDTSKEMNAYSDFPPPDNFANYMHNVGNLIITIAKPNESCYRNTVTSVSRADDYEETGCWKVCWVDENGQNKKEIFDCVLLAQGHHAKPKIINFPGQELFQGKIIHSHEYKDSKNFEDKINVVVGVGNSGMDLAVELGRVSKLCYLSTRRGAWVDKRVGPGGIPGDYATTRFKCCFWDVLIPENLRSWLIINQLQKRFDHAKYGMKPKHSFYGQHATISDDLPTRIITGSVVVKTNIREFTEKGIVWTDGTFTDNIDNVVMCTGYHFDFDIVEEGKLIPVKDNQARLYKNVFPPSLAKWNSLAVIGLVQPSGSILPAAEFQARLFFAALNGEAKLPTGPEMEKEVDQYRDWLTKTFVESTRHTIEVDCVPYMDSIAEILDCKPQPMDYILSDPRLAYALIFGPNVSYVYRLRGAKAWNGARDAILGVKKRTEICLTGRKIDEDNKVLEDNFVCRTSLLDTRNNYLLPLLQDESNEYPTNISLDSEVQVEEFLPLLFKTFVFNEILNKLNCNIINHKLKSSQNFTRLYINLGKNNSKDRNLLEKLKRIIVNILLSDESKQKYLFSGFHQNILMYHPDGETFQLHQLILDNLKERCRKYGDTSTWGYQHCDFVQGRASGNWEYPQHNQYFPAQQQQNYGYQTDYGNQQIYNQQQGGILY</sequence>
<comment type="subcellular location">
    <subcellularLocation>
        <location evidence="2">Endoplasmic reticulum membrane</location>
        <topology evidence="2">Single-pass membrane protein</topology>
    </subcellularLocation>
</comment>
<evidence type="ECO:0000313" key="20">
    <source>
        <dbReference type="WBParaSite" id="scf7180000424833.g14111"/>
    </source>
</evidence>
<evidence type="ECO:0000256" key="5">
    <source>
        <dbReference type="ARBA" id="ARBA00022692"/>
    </source>
</evidence>
<evidence type="ECO:0000256" key="14">
    <source>
        <dbReference type="ARBA" id="ARBA00047338"/>
    </source>
</evidence>
<evidence type="ECO:0000256" key="6">
    <source>
        <dbReference type="ARBA" id="ARBA00022824"/>
    </source>
</evidence>
<dbReference type="GO" id="GO:0005789">
    <property type="term" value="C:endoplasmic reticulum membrane"/>
    <property type="evidence" value="ECO:0007669"/>
    <property type="project" value="UniProtKB-SubCell"/>
</dbReference>
<dbReference type="InterPro" id="IPR020946">
    <property type="entry name" value="Flavin_mOase-like"/>
</dbReference>
<evidence type="ECO:0000256" key="7">
    <source>
        <dbReference type="ARBA" id="ARBA00022827"/>
    </source>
</evidence>
<dbReference type="GO" id="GO:0050660">
    <property type="term" value="F:flavin adenine dinucleotide binding"/>
    <property type="evidence" value="ECO:0007669"/>
    <property type="project" value="InterPro"/>
</dbReference>
<dbReference type="WBParaSite" id="scf7180000424833.g14111">
    <property type="protein sequence ID" value="scf7180000424833.g14111"/>
    <property type="gene ID" value="scf7180000424833.g14111"/>
</dbReference>
<evidence type="ECO:0000256" key="1">
    <source>
        <dbReference type="ARBA" id="ARBA00001974"/>
    </source>
</evidence>
<evidence type="ECO:0000256" key="16">
    <source>
        <dbReference type="ARBA" id="ARBA00048088"/>
    </source>
</evidence>
<dbReference type="SUPFAM" id="SSF51905">
    <property type="entry name" value="FAD/NAD(P)-binding domain"/>
    <property type="match status" value="2"/>
</dbReference>
<evidence type="ECO:0000256" key="17">
    <source>
        <dbReference type="ARBA" id="ARBA00049443"/>
    </source>
</evidence>
<evidence type="ECO:0000256" key="3">
    <source>
        <dbReference type="ARBA" id="ARBA00009183"/>
    </source>
</evidence>
<evidence type="ECO:0000256" key="12">
    <source>
        <dbReference type="ARBA" id="ARBA00023136"/>
    </source>
</evidence>
<keyword evidence="8" id="KW-0521">NADP</keyword>
<evidence type="ECO:0000313" key="19">
    <source>
        <dbReference type="Proteomes" id="UP000887560"/>
    </source>
</evidence>
<organism evidence="19 20">
    <name type="scientific">Meloidogyne floridensis</name>
    <dbReference type="NCBI Taxonomy" id="298350"/>
    <lineage>
        <taxon>Eukaryota</taxon>
        <taxon>Metazoa</taxon>
        <taxon>Ecdysozoa</taxon>
        <taxon>Nematoda</taxon>
        <taxon>Chromadorea</taxon>
        <taxon>Rhabditida</taxon>
        <taxon>Tylenchina</taxon>
        <taxon>Tylenchomorpha</taxon>
        <taxon>Tylenchoidea</taxon>
        <taxon>Meloidogynidae</taxon>
        <taxon>Meloidogyninae</taxon>
        <taxon>Meloidogyne</taxon>
    </lineage>
</organism>
<reference evidence="20" key="1">
    <citation type="submission" date="2022-11" db="UniProtKB">
        <authorList>
            <consortium name="WormBaseParasite"/>
        </authorList>
    </citation>
    <scope>IDENTIFICATION</scope>
</reference>
<evidence type="ECO:0000256" key="4">
    <source>
        <dbReference type="ARBA" id="ARBA00022630"/>
    </source>
</evidence>
<comment type="catalytic activity">
    <reaction evidence="17">
        <text>N,N-dimethylaniline + NADPH + O2 + H(+) = N,N-dimethylaniline N-oxide + NADP(+) + H2O</text>
        <dbReference type="Rhea" id="RHEA:24468"/>
        <dbReference type="ChEBI" id="CHEBI:15377"/>
        <dbReference type="ChEBI" id="CHEBI:15378"/>
        <dbReference type="ChEBI" id="CHEBI:15379"/>
        <dbReference type="ChEBI" id="CHEBI:16269"/>
        <dbReference type="ChEBI" id="CHEBI:17735"/>
        <dbReference type="ChEBI" id="CHEBI:57783"/>
        <dbReference type="ChEBI" id="CHEBI:58349"/>
        <dbReference type="EC" id="1.14.13.8"/>
    </reaction>
    <physiologicalReaction direction="left-to-right" evidence="17">
        <dbReference type="Rhea" id="RHEA:24469"/>
    </physiologicalReaction>
</comment>
<protein>
    <recommendedName>
        <fullName evidence="18">Flavin-containing monooxygenase</fullName>
        <ecNumber evidence="18">1.-.-.-</ecNumber>
    </recommendedName>
</protein>
<evidence type="ECO:0000256" key="10">
    <source>
        <dbReference type="ARBA" id="ARBA00023002"/>
    </source>
</evidence>
<keyword evidence="6" id="KW-0256">Endoplasmic reticulum</keyword>
<keyword evidence="4 18" id="KW-0285">Flavoprotein</keyword>
<keyword evidence="9" id="KW-1133">Transmembrane helix</keyword>
<proteinExistence type="inferred from homology"/>
<keyword evidence="7 18" id="KW-0274">FAD</keyword>
<keyword evidence="5" id="KW-0812">Transmembrane</keyword>
<keyword evidence="11 18" id="KW-0503">Monooxygenase</keyword>
<evidence type="ECO:0000256" key="11">
    <source>
        <dbReference type="ARBA" id="ARBA00023033"/>
    </source>
</evidence>
<evidence type="ECO:0000256" key="15">
    <source>
        <dbReference type="ARBA" id="ARBA00048041"/>
    </source>
</evidence>
<dbReference type="InterPro" id="IPR000960">
    <property type="entry name" value="Flavin_mOase"/>
</dbReference>
<keyword evidence="19" id="KW-1185">Reference proteome</keyword>
<dbReference type="AlphaFoldDB" id="A0A915PH96"/>
<comment type="catalytic activity">
    <reaction evidence="15">
        <text>hypotaurine + NADPH + O2 + H(+) = taurine + NADP(+) + H2O</text>
        <dbReference type="Rhea" id="RHEA:69819"/>
        <dbReference type="ChEBI" id="CHEBI:15377"/>
        <dbReference type="ChEBI" id="CHEBI:15378"/>
        <dbReference type="ChEBI" id="CHEBI:15379"/>
        <dbReference type="ChEBI" id="CHEBI:57783"/>
        <dbReference type="ChEBI" id="CHEBI:57853"/>
        <dbReference type="ChEBI" id="CHEBI:58349"/>
        <dbReference type="ChEBI" id="CHEBI:507393"/>
        <dbReference type="EC" id="1.14.13.8"/>
    </reaction>
    <physiologicalReaction direction="left-to-right" evidence="15">
        <dbReference type="Rhea" id="RHEA:69820"/>
    </physiologicalReaction>
</comment>
<keyword evidence="12" id="KW-0472">Membrane</keyword>
<comment type="function">
    <text evidence="13">Broad spectrum monooxygenase that catalyzes the oxygenation of a wide variety of nitrogen- and sulfur-containing compounds including xenobiotics. Catalyzes the S-oxygenation of hypotaurine to produce taurine, an organic osmolyte involved in cell volume regulation as well as a variety of cytoprotective and developmental processes. In vitro, catalyzes the N-oxygenation of trimethylamine (TMA) to produce trimethylamine N-oxide (TMAO) and could therefore participate to the detoxification of this compound that is generated by the action of gut microbiota from dietary precursors such as choline, choline containing compounds, betaine or L-carnitine.</text>
</comment>
<dbReference type="GO" id="GO:0050661">
    <property type="term" value="F:NADP binding"/>
    <property type="evidence" value="ECO:0007669"/>
    <property type="project" value="InterPro"/>
</dbReference>
<comment type="similarity">
    <text evidence="3 18">Belongs to the FMO family.</text>
</comment>
<dbReference type="InterPro" id="IPR050346">
    <property type="entry name" value="FMO-like"/>
</dbReference>
<evidence type="ECO:0000256" key="8">
    <source>
        <dbReference type="ARBA" id="ARBA00022857"/>
    </source>
</evidence>
<evidence type="ECO:0000256" key="9">
    <source>
        <dbReference type="ARBA" id="ARBA00022989"/>
    </source>
</evidence>
<keyword evidence="10 18" id="KW-0560">Oxidoreductase</keyword>
<dbReference type="GO" id="GO:0034899">
    <property type="term" value="F:trimethylamine monooxygenase activity"/>
    <property type="evidence" value="ECO:0007669"/>
    <property type="project" value="UniProtKB-EC"/>
</dbReference>
<dbReference type="EC" id="1.-.-.-" evidence="18"/>
<comment type="catalytic activity">
    <reaction evidence="14">
        <text>hypotaurine + NADH + O2 + H(+) = taurine + NAD(+) + H2O</text>
        <dbReference type="Rhea" id="RHEA:74111"/>
        <dbReference type="ChEBI" id="CHEBI:15377"/>
        <dbReference type="ChEBI" id="CHEBI:15378"/>
        <dbReference type="ChEBI" id="CHEBI:15379"/>
        <dbReference type="ChEBI" id="CHEBI:57540"/>
        <dbReference type="ChEBI" id="CHEBI:57853"/>
        <dbReference type="ChEBI" id="CHEBI:57945"/>
        <dbReference type="ChEBI" id="CHEBI:507393"/>
        <dbReference type="EC" id="1.14.13.8"/>
    </reaction>
    <physiologicalReaction direction="left-to-right" evidence="14">
        <dbReference type="Rhea" id="RHEA:74112"/>
    </physiologicalReaction>
</comment>
<comment type="cofactor">
    <cofactor evidence="1 18">
        <name>FAD</name>
        <dbReference type="ChEBI" id="CHEBI:57692"/>
    </cofactor>
</comment>
<dbReference type="FunFam" id="3.50.50.60:FF:000159">
    <property type="entry name" value="Dimethylaniline monooxygenase [N-oxide-forming]"/>
    <property type="match status" value="1"/>
</dbReference>
<evidence type="ECO:0000256" key="2">
    <source>
        <dbReference type="ARBA" id="ARBA00004389"/>
    </source>
</evidence>
<dbReference type="InterPro" id="IPR036188">
    <property type="entry name" value="FAD/NAD-bd_sf"/>
</dbReference>